<dbReference type="KEGG" id="fuv:JR347_15280"/>
<dbReference type="InterPro" id="IPR047690">
    <property type="entry name" value="IPExxxVDY_fam"/>
</dbReference>
<dbReference type="Proteomes" id="UP000662783">
    <property type="component" value="Chromosome"/>
</dbReference>
<dbReference type="EMBL" id="CP070608">
    <property type="protein sequence ID" value="QSE96943.1"/>
    <property type="molecule type" value="Genomic_DNA"/>
</dbReference>
<protein>
    <submittedName>
        <fullName evidence="1">IPExxxVDY family protein</fullName>
    </submittedName>
</protein>
<accession>A0A974WEL5</accession>
<name>A0A974WEL5_9BACT</name>
<organism evidence="1 2">
    <name type="scientific">Fulvivirga lutea</name>
    <dbReference type="NCBI Taxonomy" id="2810512"/>
    <lineage>
        <taxon>Bacteria</taxon>
        <taxon>Pseudomonadati</taxon>
        <taxon>Bacteroidota</taxon>
        <taxon>Cytophagia</taxon>
        <taxon>Cytophagales</taxon>
        <taxon>Fulvivirgaceae</taxon>
        <taxon>Fulvivirga</taxon>
    </lineage>
</organism>
<gene>
    <name evidence="1" type="ORF">JR347_15280</name>
</gene>
<reference evidence="1" key="1">
    <citation type="submission" date="2021-02" db="EMBL/GenBank/DDBJ databases">
        <title>Fulvivirga sp. S481 isolated from sea water.</title>
        <authorList>
            <person name="Bae S.S."/>
            <person name="Baek K."/>
        </authorList>
    </citation>
    <scope>NUCLEOTIDE SEQUENCE</scope>
    <source>
        <strain evidence="1">S481</strain>
    </source>
</reference>
<sequence length="139" mass="16412">MKKTKLIVDFEYDFELLGITSSAKFHKLCWSINQGLHTHLKKIEDHVAHDKTGRDMLIMNAKHEDESCEIYLYKNKSPDNESQLILPELPHFDYVLKIIGRFQTFASEEVLKQLREVKYIEYIAEISIDKLKSKDNFLH</sequence>
<dbReference type="RefSeq" id="WP_205721457.1">
    <property type="nucleotide sequence ID" value="NZ_CP070608.1"/>
</dbReference>
<proteinExistence type="predicted"/>
<dbReference type="AlphaFoldDB" id="A0A974WEL5"/>
<keyword evidence="2" id="KW-1185">Reference proteome</keyword>
<evidence type="ECO:0000313" key="2">
    <source>
        <dbReference type="Proteomes" id="UP000662783"/>
    </source>
</evidence>
<dbReference type="NCBIfam" id="NF033205">
    <property type="entry name" value="IPExxxVDY"/>
    <property type="match status" value="1"/>
</dbReference>
<evidence type="ECO:0000313" key="1">
    <source>
        <dbReference type="EMBL" id="QSE96943.1"/>
    </source>
</evidence>